<organism evidence="2">
    <name type="scientific">Candidatus Methanosuratincola petrocarbonis</name>
    <name type="common">ex Vanwonterghem et al. 2016</name>
    <dbReference type="NCBI Taxonomy" id="1867261"/>
    <lineage>
        <taxon>Archaea</taxon>
        <taxon>Thermoproteota</taxon>
        <taxon>Methanosuratincolia</taxon>
        <taxon>Candidatus Methanomethylicales</taxon>
        <taxon>Candidatus Methanomethylicaceae</taxon>
        <taxon>Candidatus Methanosuratincola (ex Vanwonterghem et al. 2016)</taxon>
    </lineage>
</organism>
<proteinExistence type="predicted"/>
<dbReference type="EMBL" id="DRVT01000045">
    <property type="protein sequence ID" value="HHI49227.1"/>
    <property type="molecule type" value="Genomic_DNA"/>
</dbReference>
<dbReference type="PANTHER" id="PTHR33930">
    <property type="entry name" value="ALKYL HYDROPEROXIDE REDUCTASE AHPD"/>
    <property type="match status" value="1"/>
</dbReference>
<dbReference type="Pfam" id="PF02627">
    <property type="entry name" value="CMD"/>
    <property type="match status" value="1"/>
</dbReference>
<feature type="domain" description="Carboxymuconolactone decarboxylase-like" evidence="1">
    <location>
        <begin position="23"/>
        <end position="96"/>
    </location>
</feature>
<dbReference type="AlphaFoldDB" id="A0A7J3UZD2"/>
<evidence type="ECO:0000259" key="1">
    <source>
        <dbReference type="Pfam" id="PF02627"/>
    </source>
</evidence>
<accession>A0A7J3UZD2</accession>
<dbReference type="NCBIfam" id="TIGR00778">
    <property type="entry name" value="ahpD_dom"/>
    <property type="match status" value="1"/>
</dbReference>
<dbReference type="GO" id="GO:0051920">
    <property type="term" value="F:peroxiredoxin activity"/>
    <property type="evidence" value="ECO:0007669"/>
    <property type="project" value="InterPro"/>
</dbReference>
<evidence type="ECO:0000313" key="2">
    <source>
        <dbReference type="EMBL" id="HHI49227.1"/>
    </source>
</evidence>
<sequence>MRRATEELAETLDRLSKSPYGAILSAWRRFTAAAHAEGELTRKHKELIAIALSISKGCEHCVSYHVRAALAAGASPGEIIEAAFVAVIMGGGPALAQIGFVLDAIEAHSARESHE</sequence>
<dbReference type="Gene3D" id="1.20.1290.10">
    <property type="entry name" value="AhpD-like"/>
    <property type="match status" value="1"/>
</dbReference>
<dbReference type="PANTHER" id="PTHR33930:SF2">
    <property type="entry name" value="BLR3452 PROTEIN"/>
    <property type="match status" value="1"/>
</dbReference>
<dbReference type="InterPro" id="IPR004675">
    <property type="entry name" value="AhpD_core"/>
</dbReference>
<comment type="caution">
    <text evidence="2">The sequence shown here is derived from an EMBL/GenBank/DDBJ whole genome shotgun (WGS) entry which is preliminary data.</text>
</comment>
<dbReference type="InterPro" id="IPR029032">
    <property type="entry name" value="AhpD-like"/>
</dbReference>
<reference evidence="2" key="1">
    <citation type="journal article" date="2020" name="mSystems">
        <title>Genome- and Community-Level Interaction Insights into Carbon Utilization and Element Cycling Functions of Hydrothermarchaeota in Hydrothermal Sediment.</title>
        <authorList>
            <person name="Zhou Z."/>
            <person name="Liu Y."/>
            <person name="Xu W."/>
            <person name="Pan J."/>
            <person name="Luo Z.H."/>
            <person name="Li M."/>
        </authorList>
    </citation>
    <scope>NUCLEOTIDE SEQUENCE [LARGE SCALE GENOMIC DNA]</scope>
    <source>
        <strain evidence="2">SpSt-1038</strain>
    </source>
</reference>
<name>A0A7J3UZD2_9CREN</name>
<gene>
    <name evidence="2" type="ORF">ENL91_03550</name>
</gene>
<protein>
    <submittedName>
        <fullName evidence="2">Carboxymuconolactone decarboxylase family protein</fullName>
    </submittedName>
</protein>
<dbReference type="SUPFAM" id="SSF69118">
    <property type="entry name" value="AhpD-like"/>
    <property type="match status" value="1"/>
</dbReference>
<dbReference type="InterPro" id="IPR003779">
    <property type="entry name" value="CMD-like"/>
</dbReference>